<dbReference type="STRING" id="1121937.GCA_000423125_00650"/>
<comment type="caution">
    <text evidence="4">The sequence shown here is derived from an EMBL/GenBank/DDBJ whole genome shotgun (WGS) entry which is preliminary data.</text>
</comment>
<dbReference type="InterPro" id="IPR016193">
    <property type="entry name" value="Cytidine_deaminase-like"/>
</dbReference>
<feature type="domain" description="CMP/dCMP-type deaminase" evidence="3">
    <location>
        <begin position="2"/>
        <end position="104"/>
    </location>
</feature>
<dbReference type="PANTHER" id="PTHR11079:SF202">
    <property type="entry name" value="TRNA-SPECIFIC ADENOSINE DEAMINASE"/>
    <property type="match status" value="1"/>
</dbReference>
<protein>
    <submittedName>
        <fullName evidence="4">tRNA-specific adenosine deaminase</fullName>
    </submittedName>
</protein>
<name>A0A3C1KLI7_9GAMM</name>
<dbReference type="PROSITE" id="PS00903">
    <property type="entry name" value="CYT_DCMP_DEAMINASES_1"/>
    <property type="match status" value="1"/>
</dbReference>
<dbReference type="Gene3D" id="3.40.140.10">
    <property type="entry name" value="Cytidine Deaminase, domain 2"/>
    <property type="match status" value="1"/>
</dbReference>
<dbReference type="PANTHER" id="PTHR11079">
    <property type="entry name" value="CYTOSINE DEAMINASE FAMILY MEMBER"/>
    <property type="match status" value="1"/>
</dbReference>
<dbReference type="AlphaFoldDB" id="A0A3C1KLI7"/>
<evidence type="ECO:0000256" key="1">
    <source>
        <dbReference type="ARBA" id="ARBA00022723"/>
    </source>
</evidence>
<evidence type="ECO:0000313" key="4">
    <source>
        <dbReference type="EMBL" id="HAN27076.1"/>
    </source>
</evidence>
<evidence type="ECO:0000313" key="5">
    <source>
        <dbReference type="Proteomes" id="UP000259273"/>
    </source>
</evidence>
<dbReference type="InterPro" id="IPR016192">
    <property type="entry name" value="APOBEC/CMP_deaminase_Zn-bd"/>
</dbReference>
<keyword evidence="1" id="KW-0479">Metal-binding</keyword>
<dbReference type="GO" id="GO:0002100">
    <property type="term" value="P:tRNA wobble adenosine to inosine editing"/>
    <property type="evidence" value="ECO:0007669"/>
    <property type="project" value="TreeGrafter"/>
</dbReference>
<dbReference type="GO" id="GO:0008270">
    <property type="term" value="F:zinc ion binding"/>
    <property type="evidence" value="ECO:0007669"/>
    <property type="project" value="InterPro"/>
</dbReference>
<accession>A0A3C1KLI7</accession>
<evidence type="ECO:0000259" key="3">
    <source>
        <dbReference type="PROSITE" id="PS51747"/>
    </source>
</evidence>
<keyword evidence="2" id="KW-0862">Zinc</keyword>
<dbReference type="SUPFAM" id="SSF53927">
    <property type="entry name" value="Cytidine deaminase-like"/>
    <property type="match status" value="1"/>
</dbReference>
<organism evidence="4 5">
    <name type="scientific">Haliea salexigens</name>
    <dbReference type="NCBI Taxonomy" id="287487"/>
    <lineage>
        <taxon>Bacteria</taxon>
        <taxon>Pseudomonadati</taxon>
        <taxon>Pseudomonadota</taxon>
        <taxon>Gammaproteobacteria</taxon>
        <taxon>Cellvibrionales</taxon>
        <taxon>Halieaceae</taxon>
        <taxon>Haliea</taxon>
    </lineage>
</organism>
<proteinExistence type="predicted"/>
<gene>
    <name evidence="4" type="ORF">DCP75_05040</name>
</gene>
<dbReference type="PROSITE" id="PS51747">
    <property type="entry name" value="CYT_DCMP_DEAMINASES_2"/>
    <property type="match status" value="1"/>
</dbReference>
<dbReference type="Proteomes" id="UP000259273">
    <property type="component" value="Unassembled WGS sequence"/>
</dbReference>
<evidence type="ECO:0000256" key="2">
    <source>
        <dbReference type="ARBA" id="ARBA00022833"/>
    </source>
</evidence>
<sequence>MHEHQHWMEQALLLADRAAEQGEVPVGALVVRDGHVLGRGWNRVIGDADPTAHAEIIALRDAAGTEGNYRLPGATLYVTLEPCSMCAGALVHARIALLVFAARE</sequence>
<dbReference type="EMBL" id="DMND01000073">
    <property type="protein sequence ID" value="HAN27076.1"/>
    <property type="molecule type" value="Genomic_DNA"/>
</dbReference>
<reference evidence="4 5" key="1">
    <citation type="journal article" date="2018" name="Nat. Biotechnol.">
        <title>A standardized bacterial taxonomy based on genome phylogeny substantially revises the tree of life.</title>
        <authorList>
            <person name="Parks D.H."/>
            <person name="Chuvochina M."/>
            <person name="Waite D.W."/>
            <person name="Rinke C."/>
            <person name="Skarshewski A."/>
            <person name="Chaumeil P.A."/>
            <person name="Hugenholtz P."/>
        </authorList>
    </citation>
    <scope>NUCLEOTIDE SEQUENCE [LARGE SCALE GENOMIC DNA]</scope>
    <source>
        <strain evidence="4">UBA9158</strain>
    </source>
</reference>
<dbReference type="InterPro" id="IPR002125">
    <property type="entry name" value="CMP_dCMP_dom"/>
</dbReference>
<dbReference type="CDD" id="cd01285">
    <property type="entry name" value="nucleoside_deaminase"/>
    <property type="match status" value="1"/>
</dbReference>
<feature type="non-terminal residue" evidence="4">
    <location>
        <position position="104"/>
    </location>
</feature>
<dbReference type="Pfam" id="PF00383">
    <property type="entry name" value="dCMP_cyt_deam_1"/>
    <property type="match status" value="1"/>
</dbReference>
<dbReference type="GO" id="GO:0052717">
    <property type="term" value="F:tRNA-specific adenosine-34 deaminase activity"/>
    <property type="evidence" value="ECO:0007669"/>
    <property type="project" value="TreeGrafter"/>
</dbReference>